<keyword evidence="4" id="KW-1185">Reference proteome</keyword>
<dbReference type="KEGG" id="aqu:109588292"/>
<name>A0AAN0JSZ9_AMPQE</name>
<dbReference type="GeneID" id="109588292"/>
<evidence type="ECO:0000256" key="2">
    <source>
        <dbReference type="ARBA" id="ARBA00022737"/>
    </source>
</evidence>
<dbReference type="PROSITE" id="PS51450">
    <property type="entry name" value="LRR"/>
    <property type="match status" value="6"/>
</dbReference>
<dbReference type="InterPro" id="IPR032675">
    <property type="entry name" value="LRR_dom_sf"/>
</dbReference>
<evidence type="ECO:0000313" key="3">
    <source>
        <dbReference type="EnsemblMetazoa" id="XP_019860019.1"/>
    </source>
</evidence>
<dbReference type="SMART" id="SM00369">
    <property type="entry name" value="LRR_TYP"/>
    <property type="match status" value="8"/>
</dbReference>
<keyword evidence="1" id="KW-0433">Leucine-rich repeat</keyword>
<dbReference type="Gene3D" id="3.80.10.10">
    <property type="entry name" value="Ribonuclease Inhibitor"/>
    <property type="match status" value="4"/>
</dbReference>
<evidence type="ECO:0000256" key="1">
    <source>
        <dbReference type="ARBA" id="ARBA00022614"/>
    </source>
</evidence>
<dbReference type="InterPro" id="IPR001611">
    <property type="entry name" value="Leu-rich_rpt"/>
</dbReference>
<keyword evidence="2" id="KW-0677">Repeat</keyword>
<protein>
    <recommendedName>
        <fullName evidence="5">Protein phosphatase 1 regulatory subunit 7</fullName>
    </recommendedName>
</protein>
<dbReference type="SMART" id="SM00365">
    <property type="entry name" value="LRR_SD22"/>
    <property type="match status" value="10"/>
</dbReference>
<dbReference type="SMART" id="SM00364">
    <property type="entry name" value="LRR_BAC"/>
    <property type="match status" value="6"/>
</dbReference>
<dbReference type="InterPro" id="IPR003591">
    <property type="entry name" value="Leu-rich_rpt_typical-subtyp"/>
</dbReference>
<dbReference type="AlphaFoldDB" id="A0AAN0JSZ9"/>
<evidence type="ECO:0008006" key="5">
    <source>
        <dbReference type="Google" id="ProtNLM"/>
    </source>
</evidence>
<dbReference type="EnsemblMetazoa" id="XM_020004460.1">
    <property type="protein sequence ID" value="XP_019860019.1"/>
    <property type="gene ID" value="LOC109588292"/>
</dbReference>
<evidence type="ECO:0000313" key="4">
    <source>
        <dbReference type="Proteomes" id="UP000007879"/>
    </source>
</evidence>
<dbReference type="RefSeq" id="XP_019860019.1">
    <property type="nucleotide sequence ID" value="XM_020004460.1"/>
</dbReference>
<dbReference type="SUPFAM" id="SSF52058">
    <property type="entry name" value="L domain-like"/>
    <property type="match status" value="1"/>
</dbReference>
<dbReference type="Pfam" id="PF13855">
    <property type="entry name" value="LRR_8"/>
    <property type="match status" value="1"/>
</dbReference>
<sequence length="516" mass="58354">MHVHQISCLDQLVNLKWACFRGNALTDIQGIESCHKLEELTLDDNYLQNCLSLHRFPHLRWLSLENNHLTSLPLSSSPLPQLTYINISRNYIRDITGIETLTSLQEFYASHNYLENLRQLFSLKPLVHLVAIDLTCNPLASHSAHYRLFCIYHFPTIKAIDARAVTNTEIGLAKEKLGGRLSQDLVYEKCHSNDFNAIKKLDFVQCGLKHVDLSPVSNLDNLVSLNLEHNSLTSFSGLIHLSKLKVLCLNHNRVEYLIRPTGSGPSSTSSGGGGGGGGDPVMQNLQVLHLAYNGINSLVPLQLYRLPGLRALFLQGNEISRIEGLDGLHHLTELVLDRNKIKCMQENSLQHLVTLKEFHLEENRLSDLSHFESVKNLERLYLGMNRIQDYSELEKLGCLSYLIELSIISNPISRRMQHRSLLIYKLPSLQSLDGVMVTSDERQTAEATFSDRCQHQDEDQADTALLPSLTNAGQVKVMNVPLYMSTHTSRQSQAMEARALHLQTLQAFQDRRKGRR</sequence>
<dbReference type="InterPro" id="IPR050836">
    <property type="entry name" value="SDS22/Internalin_LRR"/>
</dbReference>
<accession>A0AAN0JSZ9</accession>
<reference evidence="4" key="1">
    <citation type="journal article" date="2010" name="Nature">
        <title>The Amphimedon queenslandica genome and the evolution of animal complexity.</title>
        <authorList>
            <person name="Srivastava M."/>
            <person name="Simakov O."/>
            <person name="Chapman J."/>
            <person name="Fahey B."/>
            <person name="Gauthier M.E."/>
            <person name="Mitros T."/>
            <person name="Richards G.S."/>
            <person name="Conaco C."/>
            <person name="Dacre M."/>
            <person name="Hellsten U."/>
            <person name="Larroux C."/>
            <person name="Putnam N.H."/>
            <person name="Stanke M."/>
            <person name="Adamska M."/>
            <person name="Darling A."/>
            <person name="Degnan S.M."/>
            <person name="Oakley T.H."/>
            <person name="Plachetzki D.C."/>
            <person name="Zhai Y."/>
            <person name="Adamski M."/>
            <person name="Calcino A."/>
            <person name="Cummins S.F."/>
            <person name="Goodstein D.M."/>
            <person name="Harris C."/>
            <person name="Jackson D.J."/>
            <person name="Leys S.P."/>
            <person name="Shu S."/>
            <person name="Woodcroft B.J."/>
            <person name="Vervoort M."/>
            <person name="Kosik K.S."/>
            <person name="Manning G."/>
            <person name="Degnan B.M."/>
            <person name="Rokhsar D.S."/>
        </authorList>
    </citation>
    <scope>NUCLEOTIDE SEQUENCE [LARGE SCALE GENOMIC DNA]</scope>
</reference>
<reference evidence="3" key="2">
    <citation type="submission" date="2024-06" db="UniProtKB">
        <authorList>
            <consortium name="EnsemblMetazoa"/>
        </authorList>
    </citation>
    <scope>IDENTIFICATION</scope>
</reference>
<dbReference type="Proteomes" id="UP000007879">
    <property type="component" value="Unassembled WGS sequence"/>
</dbReference>
<proteinExistence type="predicted"/>
<dbReference type="Pfam" id="PF14580">
    <property type="entry name" value="LRR_9"/>
    <property type="match status" value="1"/>
</dbReference>
<organism evidence="3 4">
    <name type="scientific">Amphimedon queenslandica</name>
    <name type="common">Sponge</name>
    <dbReference type="NCBI Taxonomy" id="400682"/>
    <lineage>
        <taxon>Eukaryota</taxon>
        <taxon>Metazoa</taxon>
        <taxon>Porifera</taxon>
        <taxon>Demospongiae</taxon>
        <taxon>Heteroscleromorpha</taxon>
        <taxon>Haplosclerida</taxon>
        <taxon>Niphatidae</taxon>
        <taxon>Amphimedon</taxon>
    </lineage>
</organism>
<dbReference type="PANTHER" id="PTHR46652:SF3">
    <property type="entry name" value="LEUCINE-RICH REPEAT-CONTAINING PROTEIN 9"/>
    <property type="match status" value="1"/>
</dbReference>
<dbReference type="PANTHER" id="PTHR46652">
    <property type="entry name" value="LEUCINE-RICH REPEAT AND IQ DOMAIN-CONTAINING PROTEIN 1-RELATED"/>
    <property type="match status" value="1"/>
</dbReference>
<dbReference type="SUPFAM" id="SSF52075">
    <property type="entry name" value="Outer arm dynein light chain 1"/>
    <property type="match status" value="2"/>
</dbReference>